<protein>
    <recommendedName>
        <fullName evidence="5">Putative pyruvate, phosphate dikinase regulatory protein</fullName>
        <shortName evidence="5">PPDK regulatory protein</shortName>
        <ecNumber evidence="5">2.7.11.32</ecNumber>
        <ecNumber evidence="5">2.7.4.27</ecNumber>
    </recommendedName>
</protein>
<keyword evidence="1 5" id="KW-0723">Serine/threonine-protein kinase</keyword>
<evidence type="ECO:0000256" key="5">
    <source>
        <dbReference type="HAMAP-Rule" id="MF_00921"/>
    </source>
</evidence>
<dbReference type="PANTHER" id="PTHR31756:SF3">
    <property type="entry name" value="PYRUVATE, PHOSPHATE DIKINASE REGULATORY PROTEIN 1, CHLOROPLASTIC"/>
    <property type="match status" value="1"/>
</dbReference>
<proteinExistence type="inferred from homology"/>
<dbReference type="GO" id="GO:0043531">
    <property type="term" value="F:ADP binding"/>
    <property type="evidence" value="ECO:0007669"/>
    <property type="project" value="UniProtKB-UniRule"/>
</dbReference>
<dbReference type="NCBIfam" id="NF003742">
    <property type="entry name" value="PRK05339.1"/>
    <property type="match status" value="1"/>
</dbReference>
<comment type="catalytic activity">
    <reaction evidence="5">
        <text>N(tele)-phospho-L-histidyl/O-phospho-L-threonyl-[pyruvate, phosphate dikinase] + phosphate + H(+) = N(tele)-phospho-L-histidyl/L-threonyl-[pyruvate, phosphate dikinase] + diphosphate</text>
        <dbReference type="Rhea" id="RHEA:43696"/>
        <dbReference type="Rhea" id="RHEA-COMP:10650"/>
        <dbReference type="Rhea" id="RHEA-COMP:10651"/>
        <dbReference type="ChEBI" id="CHEBI:15378"/>
        <dbReference type="ChEBI" id="CHEBI:30013"/>
        <dbReference type="ChEBI" id="CHEBI:33019"/>
        <dbReference type="ChEBI" id="CHEBI:43474"/>
        <dbReference type="ChEBI" id="CHEBI:61977"/>
        <dbReference type="ChEBI" id="CHEBI:83586"/>
        <dbReference type="EC" id="2.7.4.27"/>
    </reaction>
</comment>
<evidence type="ECO:0000256" key="4">
    <source>
        <dbReference type="ARBA" id="ARBA00022777"/>
    </source>
</evidence>
<dbReference type="InterPro" id="IPR005177">
    <property type="entry name" value="Kinase-pyrophosphorylase"/>
</dbReference>
<dbReference type="EMBL" id="LWQS01000125">
    <property type="protein sequence ID" value="OAN36292.1"/>
    <property type="molecule type" value="Genomic_DNA"/>
</dbReference>
<dbReference type="STRING" id="1707952.A6A03_05950"/>
<dbReference type="OrthoDB" id="9782201at2"/>
<dbReference type="HAMAP" id="MF_00921">
    <property type="entry name" value="PDRP"/>
    <property type="match status" value="1"/>
</dbReference>
<dbReference type="AlphaFoldDB" id="A0A178LRM9"/>
<comment type="caution">
    <text evidence="6">The sequence shown here is derived from an EMBL/GenBank/DDBJ whole genome shotgun (WGS) entry which is preliminary data.</text>
</comment>
<evidence type="ECO:0000256" key="2">
    <source>
        <dbReference type="ARBA" id="ARBA00022679"/>
    </source>
</evidence>
<keyword evidence="3 5" id="KW-0547">Nucleotide-binding</keyword>
<evidence type="ECO:0000256" key="3">
    <source>
        <dbReference type="ARBA" id="ARBA00022741"/>
    </source>
</evidence>
<dbReference type="GO" id="GO:0004674">
    <property type="term" value="F:protein serine/threonine kinase activity"/>
    <property type="evidence" value="ECO:0007669"/>
    <property type="project" value="UniProtKB-UniRule"/>
</dbReference>
<keyword evidence="7" id="KW-1185">Reference proteome</keyword>
<keyword evidence="2 5" id="KW-0808">Transferase</keyword>
<dbReference type="InterPro" id="IPR026565">
    <property type="entry name" value="PPDK_reg"/>
</dbReference>
<evidence type="ECO:0000313" key="6">
    <source>
        <dbReference type="EMBL" id="OAN36292.1"/>
    </source>
</evidence>
<comment type="function">
    <text evidence="5">Bifunctional serine/threonine kinase and phosphorylase involved in the regulation of the pyruvate, phosphate dikinase (PPDK) by catalyzing its phosphorylation/dephosphorylation.</text>
</comment>
<dbReference type="Pfam" id="PF03618">
    <property type="entry name" value="Kinase-PPPase"/>
    <property type="match status" value="1"/>
</dbReference>
<dbReference type="RefSeq" id="WP_066791590.1">
    <property type="nucleotide sequence ID" value="NZ_LWQS01000125.1"/>
</dbReference>
<keyword evidence="4 5" id="KW-0418">Kinase</keyword>
<dbReference type="GO" id="GO:0005524">
    <property type="term" value="F:ATP binding"/>
    <property type="evidence" value="ECO:0007669"/>
    <property type="project" value="InterPro"/>
</dbReference>
<feature type="binding site" evidence="5">
    <location>
        <begin position="156"/>
        <end position="163"/>
    </location>
    <ligand>
        <name>ADP</name>
        <dbReference type="ChEBI" id="CHEBI:456216"/>
    </ligand>
</feature>
<evidence type="ECO:0000313" key="7">
    <source>
        <dbReference type="Proteomes" id="UP000078287"/>
    </source>
</evidence>
<dbReference type="EC" id="2.7.4.27" evidence="5"/>
<dbReference type="PANTHER" id="PTHR31756">
    <property type="entry name" value="PYRUVATE, PHOSPHATE DIKINASE REGULATORY PROTEIN 1, CHLOROPLASTIC"/>
    <property type="match status" value="1"/>
</dbReference>
<dbReference type="Proteomes" id="UP000078287">
    <property type="component" value="Unassembled WGS sequence"/>
</dbReference>
<gene>
    <name evidence="6" type="ORF">A6A03_05950</name>
</gene>
<sequence length="279" mass="31024">MNELPHSYPAPPLYIVSGGAGAVGEQVARLTLSQFEGAEVPLIIVPNVRNPEQIAEVVAQAAQQNGTILHTLMEPTLRRELMRLAREMGVAEIDLVGSVLSRLATVLQKEPLGKPGLYQARRSTYFERLEAIEYTVAHDDGNKPRELSHADIVLVGVSRVGKTPLSMYLAVLGWKVANVPLVREVPLPDDLFRVDPRRVIGLIVDAEQIAARRRWRQRRMGINLGGSYTNLEAAIDEVEWARRIFRQHGWTALNVTDKSIEESADEIIALISRRFSTPG</sequence>
<dbReference type="GO" id="GO:0016776">
    <property type="term" value="F:phosphotransferase activity, phosphate group as acceptor"/>
    <property type="evidence" value="ECO:0007669"/>
    <property type="project" value="UniProtKB-UniRule"/>
</dbReference>
<evidence type="ECO:0000256" key="1">
    <source>
        <dbReference type="ARBA" id="ARBA00022527"/>
    </source>
</evidence>
<organism evidence="6 7">
    <name type="scientific">Chloroflexus islandicus</name>
    <dbReference type="NCBI Taxonomy" id="1707952"/>
    <lineage>
        <taxon>Bacteria</taxon>
        <taxon>Bacillati</taxon>
        <taxon>Chloroflexota</taxon>
        <taxon>Chloroflexia</taxon>
        <taxon>Chloroflexales</taxon>
        <taxon>Chloroflexineae</taxon>
        <taxon>Chloroflexaceae</taxon>
        <taxon>Chloroflexus</taxon>
    </lineage>
</organism>
<reference evidence="6 7" key="1">
    <citation type="submission" date="2016-04" db="EMBL/GenBank/DDBJ databases">
        <title>Chloroflexus islandicus sp. nov., a thermophilic filamentous anoxygenic phototrophic bacterium from geyser Strokkur (Iceland).</title>
        <authorList>
            <person name="Gaisin V.A."/>
            <person name="Kalashnikov A.M."/>
            <person name="Sukhacheva M.V."/>
            <person name="Grouzdev D.S."/>
            <person name="Ivanov T.M."/>
            <person name="Kuznetsov B."/>
            <person name="Gorlenko V.M."/>
        </authorList>
    </citation>
    <scope>NUCLEOTIDE SEQUENCE [LARGE SCALE GENOMIC DNA]</scope>
    <source>
        <strain evidence="7">isl-2</strain>
    </source>
</reference>
<accession>A0A178LRM9</accession>
<comment type="catalytic activity">
    <reaction evidence="5">
        <text>N(tele)-phospho-L-histidyl/L-threonyl-[pyruvate, phosphate dikinase] + ADP = N(tele)-phospho-L-histidyl/O-phospho-L-threonyl-[pyruvate, phosphate dikinase] + AMP + H(+)</text>
        <dbReference type="Rhea" id="RHEA:43692"/>
        <dbReference type="Rhea" id="RHEA-COMP:10650"/>
        <dbReference type="Rhea" id="RHEA-COMP:10651"/>
        <dbReference type="ChEBI" id="CHEBI:15378"/>
        <dbReference type="ChEBI" id="CHEBI:30013"/>
        <dbReference type="ChEBI" id="CHEBI:61977"/>
        <dbReference type="ChEBI" id="CHEBI:83586"/>
        <dbReference type="ChEBI" id="CHEBI:456215"/>
        <dbReference type="ChEBI" id="CHEBI:456216"/>
        <dbReference type="EC" id="2.7.11.32"/>
    </reaction>
</comment>
<dbReference type="EC" id="2.7.11.32" evidence="5"/>
<comment type="similarity">
    <text evidence="5">Belongs to the pyruvate, phosphate/water dikinase regulatory protein family. PDRP subfamily.</text>
</comment>
<name>A0A178LRM9_9CHLR</name>